<dbReference type="InterPro" id="IPR036938">
    <property type="entry name" value="PAP2/HPO_sf"/>
</dbReference>
<feature type="transmembrane region" description="Helical" evidence="1">
    <location>
        <begin position="94"/>
        <end position="116"/>
    </location>
</feature>
<dbReference type="Proteomes" id="UP000025229">
    <property type="component" value="Chromosome"/>
</dbReference>
<dbReference type="Gene3D" id="1.20.144.10">
    <property type="entry name" value="Phosphatidic acid phosphatase type 2/haloperoxidase"/>
    <property type="match status" value="1"/>
</dbReference>
<feature type="transmembrane region" description="Helical" evidence="1">
    <location>
        <begin position="136"/>
        <end position="157"/>
    </location>
</feature>
<reference evidence="3 5" key="1">
    <citation type="submission" date="2014-03" db="EMBL/GenBank/DDBJ databases">
        <title>Complete genome sequence of the Radio-Resistant Rubrobacter radiotolerans RSPS-4.</title>
        <authorList>
            <person name="Egas C.C."/>
            <person name="Barroso C.C."/>
            <person name="Froufe H.J.C."/>
            <person name="Pacheco J.J."/>
            <person name="Albuquerque L.L."/>
            <person name="da Costa M.M.S."/>
        </authorList>
    </citation>
    <scope>NUCLEOTIDE SEQUENCE [LARGE SCALE GENOMIC DNA]</scope>
    <source>
        <strain evidence="3 5">RSPS-4</strain>
    </source>
</reference>
<reference evidence="4" key="2">
    <citation type="submission" date="2023-11" db="EMBL/GenBank/DDBJ databases">
        <title>MicrobeMod: A computational toolkit for identifying prokaryotic methylation and restriction-modification with nanopore sequencing.</title>
        <authorList>
            <person name="Crits-Christoph A."/>
            <person name="Kang S.C."/>
            <person name="Lee H."/>
            <person name="Ostrov N."/>
        </authorList>
    </citation>
    <scope>NUCLEOTIDE SEQUENCE</scope>
    <source>
        <strain evidence="4">ATCC 51242</strain>
    </source>
</reference>
<keyword evidence="1" id="KW-0472">Membrane</keyword>
<dbReference type="SMART" id="SM00014">
    <property type="entry name" value="acidPPc"/>
    <property type="match status" value="1"/>
</dbReference>
<organism evidence="3 5">
    <name type="scientific">Rubrobacter radiotolerans</name>
    <name type="common">Arthrobacter radiotolerans</name>
    <dbReference type="NCBI Taxonomy" id="42256"/>
    <lineage>
        <taxon>Bacteria</taxon>
        <taxon>Bacillati</taxon>
        <taxon>Actinomycetota</taxon>
        <taxon>Rubrobacteria</taxon>
        <taxon>Rubrobacterales</taxon>
        <taxon>Rubrobacteraceae</taxon>
        <taxon>Rubrobacter</taxon>
    </lineage>
</organism>
<dbReference type="Pfam" id="PF01569">
    <property type="entry name" value="PAP2"/>
    <property type="match status" value="1"/>
</dbReference>
<dbReference type="eggNOG" id="COG0671">
    <property type="taxonomic scope" value="Bacteria"/>
</dbReference>
<dbReference type="SUPFAM" id="SSF48317">
    <property type="entry name" value="Acid phosphatase/Vanadium-dependent haloperoxidase"/>
    <property type="match status" value="1"/>
</dbReference>
<protein>
    <submittedName>
        <fullName evidence="3">PAP2 superfamily</fullName>
    </submittedName>
    <submittedName>
        <fullName evidence="4">Phosphatase PAP2 family protein</fullName>
    </submittedName>
</protein>
<dbReference type="AlphaFoldDB" id="A0A023X3B0"/>
<dbReference type="InterPro" id="IPR000326">
    <property type="entry name" value="PAP2/HPO"/>
</dbReference>
<gene>
    <name evidence="3" type="ORF">RradSPS_1217</name>
    <name evidence="4" type="ORF">SIL72_07660</name>
</gene>
<dbReference type="PANTHER" id="PTHR14969:SF13">
    <property type="entry name" value="AT30094P"/>
    <property type="match status" value="1"/>
</dbReference>
<dbReference type="RefSeq" id="WP_038681390.1">
    <property type="nucleotide sequence ID" value="NZ_CP007514.1"/>
</dbReference>
<feature type="transmembrane region" description="Helical" evidence="1">
    <location>
        <begin position="164"/>
        <end position="182"/>
    </location>
</feature>
<keyword evidence="1" id="KW-1133">Transmembrane helix</keyword>
<dbReference type="STRING" id="42256.RradSPS_1217"/>
<keyword evidence="1" id="KW-0812">Transmembrane</keyword>
<dbReference type="PANTHER" id="PTHR14969">
    <property type="entry name" value="SPHINGOSINE-1-PHOSPHATE PHOSPHOHYDROLASE"/>
    <property type="match status" value="1"/>
</dbReference>
<dbReference type="Proteomes" id="UP001281130">
    <property type="component" value="Unassembled WGS sequence"/>
</dbReference>
<feature type="domain" description="Phosphatidic acid phosphatase type 2/haloperoxidase" evidence="2">
    <location>
        <begin position="74"/>
        <end position="203"/>
    </location>
</feature>
<feature type="transmembrane region" description="Helical" evidence="1">
    <location>
        <begin position="188"/>
        <end position="205"/>
    </location>
</feature>
<evidence type="ECO:0000259" key="2">
    <source>
        <dbReference type="SMART" id="SM00014"/>
    </source>
</evidence>
<dbReference type="HOGENOM" id="CLU_1213617_0_0_11"/>
<dbReference type="EMBL" id="CP007514">
    <property type="protein sequence ID" value="AHY46500.1"/>
    <property type="molecule type" value="Genomic_DNA"/>
</dbReference>
<accession>A0A023X3B0</accession>
<evidence type="ECO:0000313" key="5">
    <source>
        <dbReference type="Proteomes" id="UP000025229"/>
    </source>
</evidence>
<dbReference type="KEGG" id="rrd:RradSPS_1217"/>
<keyword evidence="5" id="KW-1185">Reference proteome</keyword>
<sequence length="213" mass="23257">MHGLSTPSEKKARRIFLASLAAAVVFTAVAATGALYRFDYALIRAAQTYTSPVLDGLGNLFSFLGDVEVVTVAFGILCLLLFSVYDRVLAIRLVVAYTLASLIELAMKLVVPVPVIPDDLGRTEEYAPTIDITYSYPYPSGHMLRAVFFLGVLFVLWPNRAVRSVVVLLLFGMAASRVYLGVHWLTDMIGGALIGLTGLAWAFMYRRGGKTAR</sequence>
<evidence type="ECO:0000313" key="4">
    <source>
        <dbReference type="EMBL" id="MDX5893907.1"/>
    </source>
</evidence>
<dbReference type="OrthoDB" id="5289372at2"/>
<dbReference type="EMBL" id="JAWXXX010000001">
    <property type="protein sequence ID" value="MDX5893907.1"/>
    <property type="molecule type" value="Genomic_DNA"/>
</dbReference>
<evidence type="ECO:0000313" key="3">
    <source>
        <dbReference type="EMBL" id="AHY46500.1"/>
    </source>
</evidence>
<proteinExistence type="predicted"/>
<name>A0A023X3B0_RUBRA</name>
<evidence type="ECO:0000256" key="1">
    <source>
        <dbReference type="SAM" id="Phobius"/>
    </source>
</evidence>
<feature type="transmembrane region" description="Helical" evidence="1">
    <location>
        <begin position="60"/>
        <end position="82"/>
    </location>
</feature>